<evidence type="ECO:0000313" key="4">
    <source>
        <dbReference type="EMBL" id="EIN03283.1"/>
    </source>
</evidence>
<dbReference type="GO" id="GO:0005829">
    <property type="term" value="C:cytosol"/>
    <property type="evidence" value="ECO:0007669"/>
    <property type="project" value="TreeGrafter"/>
</dbReference>
<dbReference type="OMA" id="EESCAPT"/>
<dbReference type="Gene3D" id="3.30.420.40">
    <property type="match status" value="2"/>
</dbReference>
<evidence type="ECO:0000256" key="3">
    <source>
        <dbReference type="ARBA" id="ARBA00022840"/>
    </source>
</evidence>
<sequence>SLVAFGPKQRALGEAAKTQETSNFRDTVGSLKRLIGRTLNDLEVQEYEKKFLNAKLVDVNGTFCVQVNYVGEPHTFSATQLTAMYLNKLKDIASVELKTGVSDIVIAIPGWFTEIQRRAMLDAAAIADLNCLRLINDYAAVALGYGITKADLPEPENPRHVVFVDVGLSASVVAFSKGQLVVKGTGLDAHLGGREIDYALVRHFSEFKTKHKIDVMSNPKATFRL</sequence>
<keyword evidence="4" id="KW-0346">Stress response</keyword>
<dbReference type="Proteomes" id="UP000054196">
    <property type="component" value="Unassembled WGS sequence"/>
</dbReference>
<proteinExistence type="inferred from homology"/>
<dbReference type="FunFam" id="3.30.420.40:FF:000171">
    <property type="entry name" value="Heat shock 70 kDa protein 4"/>
    <property type="match status" value="1"/>
</dbReference>
<keyword evidence="3" id="KW-0067">ATP-binding</keyword>
<dbReference type="GeneID" id="18881858"/>
<feature type="non-terminal residue" evidence="4">
    <location>
        <position position="1"/>
    </location>
</feature>
<keyword evidence="2" id="KW-0547">Nucleotide-binding</keyword>
<dbReference type="eggNOG" id="KOG0103">
    <property type="taxonomic scope" value="Eukaryota"/>
</dbReference>
<protein>
    <submittedName>
        <fullName evidence="4">Heat shock protein 70</fullName>
    </submittedName>
</protein>
<evidence type="ECO:0000313" key="5">
    <source>
        <dbReference type="Proteomes" id="UP000054196"/>
    </source>
</evidence>
<evidence type="ECO:0000256" key="2">
    <source>
        <dbReference type="ARBA" id="ARBA00022741"/>
    </source>
</evidence>
<dbReference type="EMBL" id="JH687672">
    <property type="protein sequence ID" value="EIN03283.1"/>
    <property type="molecule type" value="Genomic_DNA"/>
</dbReference>
<name>R7RZ81_PUNST</name>
<dbReference type="HOGENOM" id="CLU_1232478_0_0_1"/>
<dbReference type="InterPro" id="IPR013126">
    <property type="entry name" value="Hsp_70_fam"/>
</dbReference>
<dbReference type="Pfam" id="PF00012">
    <property type="entry name" value="HSP70"/>
    <property type="match status" value="1"/>
</dbReference>
<dbReference type="KEGG" id="psq:PUNSTDRAFT_18561"/>
<dbReference type="GO" id="GO:0005524">
    <property type="term" value="F:ATP binding"/>
    <property type="evidence" value="ECO:0007669"/>
    <property type="project" value="UniProtKB-KW"/>
</dbReference>
<dbReference type="GO" id="GO:0005634">
    <property type="term" value="C:nucleus"/>
    <property type="evidence" value="ECO:0007669"/>
    <property type="project" value="TreeGrafter"/>
</dbReference>
<dbReference type="AlphaFoldDB" id="R7RZ81"/>
<comment type="similarity">
    <text evidence="1">Belongs to the heat shock protein 70 family.</text>
</comment>
<dbReference type="RefSeq" id="XP_007389488.1">
    <property type="nucleotide sequence ID" value="XM_007389426.1"/>
</dbReference>
<dbReference type="Gene3D" id="3.30.30.30">
    <property type="match status" value="1"/>
</dbReference>
<dbReference type="OrthoDB" id="434160at2759"/>
<evidence type="ECO:0000256" key="1">
    <source>
        <dbReference type="ARBA" id="ARBA00007381"/>
    </source>
</evidence>
<reference evidence="5" key="1">
    <citation type="journal article" date="2012" name="Science">
        <title>The Paleozoic origin of enzymatic lignin decomposition reconstructed from 31 fungal genomes.</title>
        <authorList>
            <person name="Floudas D."/>
            <person name="Binder M."/>
            <person name="Riley R."/>
            <person name="Barry K."/>
            <person name="Blanchette R.A."/>
            <person name="Henrissat B."/>
            <person name="Martinez A.T."/>
            <person name="Otillar R."/>
            <person name="Spatafora J.W."/>
            <person name="Yadav J.S."/>
            <person name="Aerts A."/>
            <person name="Benoit I."/>
            <person name="Boyd A."/>
            <person name="Carlson A."/>
            <person name="Copeland A."/>
            <person name="Coutinho P.M."/>
            <person name="de Vries R.P."/>
            <person name="Ferreira P."/>
            <person name="Findley K."/>
            <person name="Foster B."/>
            <person name="Gaskell J."/>
            <person name="Glotzer D."/>
            <person name="Gorecki P."/>
            <person name="Heitman J."/>
            <person name="Hesse C."/>
            <person name="Hori C."/>
            <person name="Igarashi K."/>
            <person name="Jurgens J.A."/>
            <person name="Kallen N."/>
            <person name="Kersten P."/>
            <person name="Kohler A."/>
            <person name="Kuees U."/>
            <person name="Kumar T.K.A."/>
            <person name="Kuo A."/>
            <person name="LaButti K."/>
            <person name="Larrondo L.F."/>
            <person name="Lindquist E."/>
            <person name="Ling A."/>
            <person name="Lombard V."/>
            <person name="Lucas S."/>
            <person name="Lundell T."/>
            <person name="Martin R."/>
            <person name="McLaughlin D.J."/>
            <person name="Morgenstern I."/>
            <person name="Morin E."/>
            <person name="Murat C."/>
            <person name="Nagy L.G."/>
            <person name="Nolan M."/>
            <person name="Ohm R.A."/>
            <person name="Patyshakuliyeva A."/>
            <person name="Rokas A."/>
            <person name="Ruiz-Duenas F.J."/>
            <person name="Sabat G."/>
            <person name="Salamov A."/>
            <person name="Samejima M."/>
            <person name="Schmutz J."/>
            <person name="Slot J.C."/>
            <person name="St John F."/>
            <person name="Stenlid J."/>
            <person name="Sun H."/>
            <person name="Sun S."/>
            <person name="Syed K."/>
            <person name="Tsang A."/>
            <person name="Wiebenga A."/>
            <person name="Young D."/>
            <person name="Pisabarro A."/>
            <person name="Eastwood D.C."/>
            <person name="Martin F."/>
            <person name="Cullen D."/>
            <person name="Grigoriev I.V."/>
            <person name="Hibbett D.S."/>
        </authorList>
    </citation>
    <scope>NUCLEOTIDE SEQUENCE [LARGE SCALE GENOMIC DNA]</scope>
    <source>
        <strain evidence="5">HHB-11173 SS5</strain>
    </source>
</reference>
<dbReference type="PANTHER" id="PTHR45639:SF4">
    <property type="entry name" value="HSC70CB, ISOFORM G"/>
    <property type="match status" value="1"/>
</dbReference>
<dbReference type="GO" id="GO:0140662">
    <property type="term" value="F:ATP-dependent protein folding chaperone"/>
    <property type="evidence" value="ECO:0007669"/>
    <property type="project" value="InterPro"/>
</dbReference>
<gene>
    <name evidence="4" type="ORF">PUNSTDRAFT_18561</name>
</gene>
<organism evidence="4 5">
    <name type="scientific">Punctularia strigosozonata (strain HHB-11173)</name>
    <name type="common">White-rot fungus</name>
    <dbReference type="NCBI Taxonomy" id="741275"/>
    <lineage>
        <taxon>Eukaryota</taxon>
        <taxon>Fungi</taxon>
        <taxon>Dikarya</taxon>
        <taxon>Basidiomycota</taxon>
        <taxon>Agaricomycotina</taxon>
        <taxon>Agaricomycetes</taxon>
        <taxon>Corticiales</taxon>
        <taxon>Punctulariaceae</taxon>
        <taxon>Punctularia</taxon>
    </lineage>
</organism>
<dbReference type="InterPro" id="IPR043129">
    <property type="entry name" value="ATPase_NBD"/>
</dbReference>
<dbReference type="SUPFAM" id="SSF53067">
    <property type="entry name" value="Actin-like ATPase domain"/>
    <property type="match status" value="2"/>
</dbReference>
<feature type="non-terminal residue" evidence="4">
    <location>
        <position position="225"/>
    </location>
</feature>
<keyword evidence="5" id="KW-1185">Reference proteome</keyword>
<dbReference type="PANTHER" id="PTHR45639">
    <property type="entry name" value="HSC70CB, ISOFORM G-RELATED"/>
    <property type="match status" value="1"/>
</dbReference>
<dbReference type="FunFam" id="3.30.30.30:FF:000002">
    <property type="entry name" value="Heat shock 70 kDa protein 4"/>
    <property type="match status" value="1"/>
</dbReference>
<dbReference type="Gene3D" id="3.90.640.10">
    <property type="entry name" value="Actin, Chain A, domain 4"/>
    <property type="match status" value="1"/>
</dbReference>
<accession>R7RZ81</accession>